<sequence>MASKDDIPTLNLQQTLEVVKVPPNPTNPGARVEHLEVTADGLLSDVVATALQLPAWFVLELMRFGAVHYSPIMPPPAAAARPRMSQQHLQHVEQLRAAGLARHGRNPALQHPKRCLQDTAVAAGGYVRVHVHPKRFPAAHSCDWRAVILADAREYVVVDKPPGVQVPPTVDNLLESVVACTAAALGLPPDALLNTHRLDAGTSGVVVLAKTSGFAAWFNLLLKNKPQNVVKVYRCLTDKPPPLGLLVHYATMRVRAGGEPAHTRMRRPAGGAAATGGRAAVQEKGARCELVVLQVEQVQLTGQAAAEWGATAYEATLQLITGRTHQIRAQMAAEGCPLLGDQLYQALAGMWQKEREQQQQQQQQPEAVSSGWGRIYQEDPLRPIGLQAHVLRGSLSSLTCSLLRGSMKTSRTYKTIYVKYVNQYSRVWGLMVMASSSSTLKAAWHLKALAGLQLLGPAVGSGWSFGLASPGGDLSN</sequence>
<dbReference type="InterPro" id="IPR020103">
    <property type="entry name" value="PsdUridine_synth_cat_dom_sf"/>
</dbReference>
<dbReference type="Pfam" id="PF00849">
    <property type="entry name" value="PseudoU_synth_2"/>
    <property type="match status" value="1"/>
</dbReference>
<protein>
    <recommendedName>
        <fullName evidence="1">Pseudouridine synthase RsuA/RluA-like domain-containing protein</fullName>
    </recommendedName>
</protein>
<evidence type="ECO:0000313" key="3">
    <source>
        <dbReference type="Proteomes" id="UP001244341"/>
    </source>
</evidence>
<evidence type="ECO:0000313" key="2">
    <source>
        <dbReference type="EMBL" id="WIA08983.1"/>
    </source>
</evidence>
<organism evidence="2 3">
    <name type="scientific">Tetradesmus obliquus</name>
    <name type="common">Green alga</name>
    <name type="synonym">Acutodesmus obliquus</name>
    <dbReference type="NCBI Taxonomy" id="3088"/>
    <lineage>
        <taxon>Eukaryota</taxon>
        <taxon>Viridiplantae</taxon>
        <taxon>Chlorophyta</taxon>
        <taxon>core chlorophytes</taxon>
        <taxon>Chlorophyceae</taxon>
        <taxon>CS clade</taxon>
        <taxon>Sphaeropleales</taxon>
        <taxon>Scenedesmaceae</taxon>
        <taxon>Tetradesmus</taxon>
    </lineage>
</organism>
<dbReference type="Gene3D" id="3.30.2350.10">
    <property type="entry name" value="Pseudouridine synthase"/>
    <property type="match status" value="1"/>
</dbReference>
<dbReference type="CDD" id="cd02869">
    <property type="entry name" value="PseudoU_synth_RluA_like"/>
    <property type="match status" value="1"/>
</dbReference>
<dbReference type="PANTHER" id="PTHR21600">
    <property type="entry name" value="MITOCHONDRIAL RNA PSEUDOURIDINE SYNTHASE"/>
    <property type="match status" value="1"/>
</dbReference>
<proteinExistence type="predicted"/>
<evidence type="ECO:0000259" key="1">
    <source>
        <dbReference type="Pfam" id="PF00849"/>
    </source>
</evidence>
<dbReference type="Proteomes" id="UP001244341">
    <property type="component" value="Chromosome 1b"/>
</dbReference>
<dbReference type="PANTHER" id="PTHR21600:SF52">
    <property type="entry name" value="PSEUDOURIDINE SYNTHASE RSUA_RLUA-LIKE DOMAIN-CONTAINING PROTEIN"/>
    <property type="match status" value="1"/>
</dbReference>
<dbReference type="InterPro" id="IPR006145">
    <property type="entry name" value="PsdUridine_synth_RsuA/RluA"/>
</dbReference>
<feature type="domain" description="Pseudouridine synthase RsuA/RluA-like" evidence="1">
    <location>
        <begin position="155"/>
        <end position="333"/>
    </location>
</feature>
<reference evidence="2 3" key="1">
    <citation type="submission" date="2023-05" db="EMBL/GenBank/DDBJ databases">
        <title>A 100% complete, gapless, phased diploid assembly of the Scenedesmus obliquus UTEX 3031 genome.</title>
        <authorList>
            <person name="Biondi T.C."/>
            <person name="Hanschen E.R."/>
            <person name="Kwon T."/>
            <person name="Eng W."/>
            <person name="Kruse C.P.S."/>
            <person name="Koehler S.I."/>
            <person name="Kunde Y."/>
            <person name="Gleasner C.D."/>
            <person name="You Mak K.T."/>
            <person name="Polle J."/>
            <person name="Hovde B.T."/>
            <person name="Starkenburg S.R."/>
        </authorList>
    </citation>
    <scope>NUCLEOTIDE SEQUENCE [LARGE SCALE GENOMIC DNA]</scope>
    <source>
        <strain evidence="2 3">DOE0152z</strain>
    </source>
</reference>
<dbReference type="EMBL" id="CP126208">
    <property type="protein sequence ID" value="WIA08983.1"/>
    <property type="molecule type" value="Genomic_DNA"/>
</dbReference>
<accession>A0ABY8TIR2</accession>
<keyword evidence="3" id="KW-1185">Reference proteome</keyword>
<gene>
    <name evidence="2" type="ORF">OEZ85_008397</name>
</gene>
<dbReference type="SUPFAM" id="SSF55120">
    <property type="entry name" value="Pseudouridine synthase"/>
    <property type="match status" value="1"/>
</dbReference>
<name>A0ABY8TIR2_TETOB</name>
<dbReference type="InterPro" id="IPR050188">
    <property type="entry name" value="RluA_PseudoU_synthase"/>
</dbReference>